<reference evidence="5 6" key="1">
    <citation type="submission" date="2020-08" db="EMBL/GenBank/DDBJ databases">
        <title>Genomic Encyclopedia of Type Strains, Phase IV (KMG-IV): sequencing the most valuable type-strain genomes for metagenomic binning, comparative biology and taxonomic classification.</title>
        <authorList>
            <person name="Goeker M."/>
        </authorList>
    </citation>
    <scope>NUCLEOTIDE SEQUENCE [LARGE SCALE GENOMIC DNA]</scope>
    <source>
        <strain evidence="5 6">DSM 105721</strain>
    </source>
</reference>
<dbReference type="OrthoDB" id="1095927at2"/>
<dbReference type="Pfam" id="PF00085">
    <property type="entry name" value="Thioredoxin"/>
    <property type="match status" value="1"/>
</dbReference>
<feature type="signal peptide" evidence="3">
    <location>
        <begin position="1"/>
        <end position="19"/>
    </location>
</feature>
<dbReference type="Gene3D" id="3.40.30.10">
    <property type="entry name" value="Glutaredoxin"/>
    <property type="match status" value="2"/>
</dbReference>
<dbReference type="EMBL" id="JACIES010000002">
    <property type="protein sequence ID" value="MBB4025197.1"/>
    <property type="molecule type" value="Genomic_DNA"/>
</dbReference>
<sequence>MKNLIFILIFLSFSFTALCQGGVNFEQLTFDEALSKAKAENKLVFMDCYTTWCAPCKYMADNVFPREEAGEFFNPKFVSVKFDMENGEGKELAQKFGVRAYPTFLIIRPDGSVQHRIVGGVNLDKFIEIAERGLNVKTSFDYLDRLHEKGKMNKKQLISYQIALNDAYEEEKSNKVAQELKSILKEKDKMQKEYWPILEKESFGSDGFKLVLNNLSTFRKNVGKEKIDNYLFENYFSTIGESLNADAKPHGETLKQIKSELENLDIDGKDVLLSTIELNQACLMSDINKIISIAEKINTNENGELWSAMEALGFIKNKASKDDLKRILRLEEQYMNLVEDDNKEFVKDYFADFKIAMIDGVNFQDLSFEEALEIANQQGRFLFVDCNTSWCEPCRYMENVVFKQENVRNFMNANFVCVKYDLEKGEGPMLAKRFGIRSFPTFLLVEPDGSLRHKIVGGTDSESFVALVKEGLDDNTALGSLMKKYDNGERDKKFLATYIRTLVELDEPIAKEVANELFKILNDEERFSDDYWFVFGYVELCPYNSEIAKFLTANLSKFYQTIGKEKVDSRLRDGYMDDIMKVISGREKDIDMKRLNVIGQEIKTLKLSDEKTILSAQLIAKAIKMNDVDRLLIVCEKEIPNLGTCKDDVVYYLSGYFGKVSDVQKAKWKEIQDANQ</sequence>
<organism evidence="5 6">
    <name type="scientific">Butyricimonas faecihominis</name>
    <dbReference type="NCBI Taxonomy" id="1472416"/>
    <lineage>
        <taxon>Bacteria</taxon>
        <taxon>Pseudomonadati</taxon>
        <taxon>Bacteroidota</taxon>
        <taxon>Bacteroidia</taxon>
        <taxon>Bacteroidales</taxon>
        <taxon>Odoribacteraceae</taxon>
        <taxon>Butyricimonas</taxon>
    </lineage>
</organism>
<dbReference type="InterPro" id="IPR036249">
    <property type="entry name" value="Thioredoxin-like_sf"/>
</dbReference>
<dbReference type="InterPro" id="IPR051099">
    <property type="entry name" value="AGR/TXD"/>
</dbReference>
<dbReference type="InterPro" id="IPR017937">
    <property type="entry name" value="Thioredoxin_CS"/>
</dbReference>
<dbReference type="PROSITE" id="PS00194">
    <property type="entry name" value="THIOREDOXIN_1"/>
    <property type="match status" value="1"/>
</dbReference>
<evidence type="ECO:0000256" key="1">
    <source>
        <dbReference type="ARBA" id="ARBA00022729"/>
    </source>
</evidence>
<dbReference type="Pfam" id="PF13899">
    <property type="entry name" value="Thioredoxin_7"/>
    <property type="match status" value="1"/>
</dbReference>
<dbReference type="InterPro" id="IPR013766">
    <property type="entry name" value="Thioredoxin_domain"/>
</dbReference>
<evidence type="ECO:0000256" key="3">
    <source>
        <dbReference type="SAM" id="SignalP"/>
    </source>
</evidence>
<dbReference type="RefSeq" id="WP_124316633.1">
    <property type="nucleotide sequence ID" value="NZ_AP028155.1"/>
</dbReference>
<evidence type="ECO:0000256" key="2">
    <source>
        <dbReference type="ARBA" id="ARBA00023284"/>
    </source>
</evidence>
<protein>
    <submittedName>
        <fullName evidence="5">Thioredoxin-related protein</fullName>
    </submittedName>
</protein>
<gene>
    <name evidence="5" type="ORF">GGR14_000969</name>
</gene>
<dbReference type="PANTHER" id="PTHR15337">
    <property type="entry name" value="ANTERIOR GRADIENT PROTEIN-RELATED"/>
    <property type="match status" value="1"/>
</dbReference>
<dbReference type="AlphaFoldDB" id="A0A7W6HUH2"/>
<comment type="caution">
    <text evidence="5">The sequence shown here is derived from an EMBL/GenBank/DDBJ whole genome shotgun (WGS) entry which is preliminary data.</text>
</comment>
<accession>A0A7W6HUH2</accession>
<keyword evidence="6" id="KW-1185">Reference proteome</keyword>
<evidence type="ECO:0000313" key="6">
    <source>
        <dbReference type="Proteomes" id="UP000546007"/>
    </source>
</evidence>
<feature type="chain" id="PRO_5031278071" evidence="3">
    <location>
        <begin position="20"/>
        <end position="676"/>
    </location>
</feature>
<name>A0A7W6HUH2_9BACT</name>
<dbReference type="GeneID" id="93099582"/>
<feature type="domain" description="Thioredoxin" evidence="4">
    <location>
        <begin position="344"/>
        <end position="473"/>
    </location>
</feature>
<keyword evidence="1 3" id="KW-0732">Signal</keyword>
<dbReference type="PROSITE" id="PS51352">
    <property type="entry name" value="THIOREDOXIN_2"/>
    <property type="match status" value="2"/>
</dbReference>
<evidence type="ECO:0000259" key="4">
    <source>
        <dbReference type="PROSITE" id="PS51352"/>
    </source>
</evidence>
<feature type="domain" description="Thioredoxin" evidence="4">
    <location>
        <begin position="4"/>
        <end position="135"/>
    </location>
</feature>
<dbReference type="Proteomes" id="UP000546007">
    <property type="component" value="Unassembled WGS sequence"/>
</dbReference>
<dbReference type="PANTHER" id="PTHR15337:SF11">
    <property type="entry name" value="THIOREDOXIN DOMAIN-CONTAINING PROTEIN"/>
    <property type="match status" value="1"/>
</dbReference>
<keyword evidence="2" id="KW-0676">Redox-active center</keyword>
<proteinExistence type="predicted"/>
<dbReference type="SUPFAM" id="SSF52833">
    <property type="entry name" value="Thioredoxin-like"/>
    <property type="match status" value="2"/>
</dbReference>
<evidence type="ECO:0000313" key="5">
    <source>
        <dbReference type="EMBL" id="MBB4025197.1"/>
    </source>
</evidence>